<dbReference type="SUPFAM" id="SSF75304">
    <property type="entry name" value="Amidase signature (AS) enzymes"/>
    <property type="match status" value="1"/>
</dbReference>
<feature type="domain" description="Scytalone dehydratase-like protein Arp1 N-terminal" evidence="2">
    <location>
        <begin position="51"/>
        <end position="116"/>
    </location>
</feature>
<dbReference type="AlphaFoldDB" id="A0A1B8AI34"/>
<dbReference type="Pfam" id="PF01425">
    <property type="entry name" value="Amidase"/>
    <property type="match status" value="1"/>
</dbReference>
<evidence type="ECO:0000259" key="2">
    <source>
        <dbReference type="Pfam" id="PF26053"/>
    </source>
</evidence>
<organism evidence="3 4">
    <name type="scientific">Fusarium poae</name>
    <dbReference type="NCBI Taxonomy" id="36050"/>
    <lineage>
        <taxon>Eukaryota</taxon>
        <taxon>Fungi</taxon>
        <taxon>Dikarya</taxon>
        <taxon>Ascomycota</taxon>
        <taxon>Pezizomycotina</taxon>
        <taxon>Sordariomycetes</taxon>
        <taxon>Hypocreomycetidae</taxon>
        <taxon>Hypocreales</taxon>
        <taxon>Nectriaceae</taxon>
        <taxon>Fusarium</taxon>
    </lineage>
</organism>
<dbReference type="OMA" id="TESVDYH"/>
<comment type="caution">
    <text evidence="3">The sequence shown here is derived from an EMBL/GenBank/DDBJ whole genome shotgun (WGS) entry which is preliminary data.</text>
</comment>
<dbReference type="InterPro" id="IPR058329">
    <property type="entry name" value="Arp1_N"/>
</dbReference>
<dbReference type="PANTHER" id="PTHR46310:SF7">
    <property type="entry name" value="AMIDASE 1"/>
    <property type="match status" value="1"/>
</dbReference>
<keyword evidence="4" id="KW-1185">Reference proteome</keyword>
<evidence type="ECO:0000313" key="3">
    <source>
        <dbReference type="EMBL" id="OBS20182.1"/>
    </source>
</evidence>
<reference evidence="3 4" key="1">
    <citation type="submission" date="2016-06" db="EMBL/GenBank/DDBJ databases">
        <title>Living apart together: crosstalk between the core and supernumerary genomes in a fungal plant pathogen.</title>
        <authorList>
            <person name="Vanheule A."/>
            <person name="Audenaert K."/>
            <person name="Warris S."/>
            <person name="Van De Geest H."/>
            <person name="Schijlen E."/>
            <person name="Hofte M."/>
            <person name="De Saeger S."/>
            <person name="Haesaert G."/>
            <person name="Waalwijk C."/>
            <person name="Van Der Lee T."/>
        </authorList>
    </citation>
    <scope>NUCLEOTIDE SEQUENCE [LARGE SCALE GENOMIC DNA]</scope>
    <source>
        <strain evidence="3 4">2516</strain>
    </source>
</reference>
<dbReference type="InterPro" id="IPR036928">
    <property type="entry name" value="AS_sf"/>
</dbReference>
<dbReference type="InterPro" id="IPR023631">
    <property type="entry name" value="Amidase_dom"/>
</dbReference>
<accession>A0A1B8AI34</accession>
<evidence type="ECO:0000259" key="1">
    <source>
        <dbReference type="Pfam" id="PF01425"/>
    </source>
</evidence>
<dbReference type="Pfam" id="PF26053">
    <property type="entry name" value="DUF8016"/>
    <property type="match status" value="1"/>
</dbReference>
<dbReference type="STRING" id="36050.A0A1B8AI34"/>
<protein>
    <submittedName>
        <fullName evidence="3">Uncharacterized protein</fullName>
    </submittedName>
</protein>
<dbReference type="PANTHER" id="PTHR46310">
    <property type="entry name" value="AMIDASE 1"/>
    <property type="match status" value="1"/>
</dbReference>
<feature type="domain" description="Amidase" evidence="1">
    <location>
        <begin position="183"/>
        <end position="355"/>
    </location>
</feature>
<sequence length="620" mass="69454">MTRSRMSNSLEDYVFLVAGTRYVALRPQTDFILPGAPSFTLATVFVLPPDDRSHIAAEWLKERVASYRQDDVFHNDFLANIIFHSAGKDALDITDDAAQYLREIGNQATAFSTSTGLRPGPYACINQQLRQAWKLVDDFNGTCMVTLKPRSSLSDSFESFPLRSSDDQFSCFALPSRISTEATANSAIAGFRIIIKDNIHLKGIKTSLGNRSFYNTYPACDESAECIQKLINGGVVISGKAKMNSFGNWEEPTEYTDYQAPWNPRADRYQSTGGSSSGSAAAIASYDWLDIAIGTDTWGSVTRPALWCGCFGLRPSLGMVSCNGVEPYVKSWDIPGILGRDLKKCRDFAAEWFNLDKCGENTKPFSSIIWPEDFWKIIDKEQVDMGRKFSKLVEQDLGIVLESLSFEEIWAKNPPSVANGRLLHDFIHPATVALAYDVYHSCDDFRVKHWEYFNCAPYTTIPNERLWAVGKTITKAQRDEGFAKIEAYRKWFTETILVEKHSNALIILPLENMAPRYRDEPPKFKRPPQDGINALSLAPVLHSPVLTVPIGEIPYQSRVTKCEERLPFSVAVMGIPGVDLSLMETVYSVLEKAGLPTNVETGKTLWREQAITLKDQSKED</sequence>
<evidence type="ECO:0000313" key="4">
    <source>
        <dbReference type="Proteomes" id="UP000091967"/>
    </source>
</evidence>
<dbReference type="EMBL" id="LYXU01000004">
    <property type="protein sequence ID" value="OBS20182.1"/>
    <property type="molecule type" value="Genomic_DNA"/>
</dbReference>
<proteinExistence type="predicted"/>
<name>A0A1B8AI34_FUSPO</name>
<dbReference type="Gene3D" id="3.90.1300.10">
    <property type="entry name" value="Amidase signature (AS) domain"/>
    <property type="match status" value="1"/>
</dbReference>
<gene>
    <name evidence="3" type="ORF">FPOA_11904</name>
</gene>
<dbReference type="Proteomes" id="UP000091967">
    <property type="component" value="Unassembled WGS sequence"/>
</dbReference>